<dbReference type="GO" id="GO:0007165">
    <property type="term" value="P:signal transduction"/>
    <property type="evidence" value="ECO:0007669"/>
    <property type="project" value="UniProtKB-KW"/>
</dbReference>
<comment type="function">
    <text evidence="8">Gustatory receptor which mediates acceptance or avoidance behavior, depending on its substrates.</text>
</comment>
<dbReference type="EnsemblMetazoa" id="LLOJ010956-RG">
    <property type="protein sequence ID" value="LLOJ010956-PG"/>
    <property type="gene ID" value="LLOJ010956"/>
</dbReference>
<dbReference type="GO" id="GO:0008049">
    <property type="term" value="P:male courtship behavior"/>
    <property type="evidence" value="ECO:0007669"/>
    <property type="project" value="TreeGrafter"/>
</dbReference>
<evidence type="ECO:0000256" key="8">
    <source>
        <dbReference type="RuleBase" id="RU363108"/>
    </source>
</evidence>
<dbReference type="VEuPathDB" id="VectorBase:LLONM1_003365"/>
<dbReference type="GO" id="GO:0005886">
    <property type="term" value="C:plasma membrane"/>
    <property type="evidence" value="ECO:0007669"/>
    <property type="project" value="UniProtKB-SubCell"/>
</dbReference>
<dbReference type="PANTHER" id="PTHR21143:SF104">
    <property type="entry name" value="GUSTATORY RECEPTOR 8A-RELATED"/>
    <property type="match status" value="1"/>
</dbReference>
<comment type="similarity">
    <text evidence="8">Belongs to the insect chemoreceptor superfamily. Gustatory receptor (GR) family.</text>
</comment>
<dbReference type="InterPro" id="IPR013604">
    <property type="entry name" value="7TM_chemorcpt"/>
</dbReference>
<feature type="transmembrane region" description="Helical" evidence="8">
    <location>
        <begin position="89"/>
        <end position="108"/>
    </location>
</feature>
<dbReference type="GO" id="GO:0007635">
    <property type="term" value="P:chemosensory behavior"/>
    <property type="evidence" value="ECO:0007669"/>
    <property type="project" value="TreeGrafter"/>
</dbReference>
<evidence type="ECO:0000256" key="2">
    <source>
        <dbReference type="ARBA" id="ARBA00022475"/>
    </source>
</evidence>
<protein>
    <recommendedName>
        <fullName evidence="8">Gustatory receptor</fullName>
    </recommendedName>
</protein>
<accession>A0A3F2ZDK0</accession>
<dbReference type="GO" id="GO:0030425">
    <property type="term" value="C:dendrite"/>
    <property type="evidence" value="ECO:0007669"/>
    <property type="project" value="TreeGrafter"/>
</dbReference>
<evidence type="ECO:0000256" key="6">
    <source>
        <dbReference type="ARBA" id="ARBA00023170"/>
    </source>
</evidence>
<organism evidence="9 10">
    <name type="scientific">Lutzomyia longipalpis</name>
    <name type="common">Sand fly</name>
    <dbReference type="NCBI Taxonomy" id="7200"/>
    <lineage>
        <taxon>Eukaryota</taxon>
        <taxon>Metazoa</taxon>
        <taxon>Ecdysozoa</taxon>
        <taxon>Arthropoda</taxon>
        <taxon>Hexapoda</taxon>
        <taxon>Insecta</taxon>
        <taxon>Pterygota</taxon>
        <taxon>Neoptera</taxon>
        <taxon>Endopterygota</taxon>
        <taxon>Diptera</taxon>
        <taxon>Nematocera</taxon>
        <taxon>Psychodoidea</taxon>
        <taxon>Psychodidae</taxon>
        <taxon>Lutzomyia</taxon>
        <taxon>Lutzomyia</taxon>
    </lineage>
</organism>
<dbReference type="Pfam" id="PF08395">
    <property type="entry name" value="7tm_7"/>
    <property type="match status" value="1"/>
</dbReference>
<keyword evidence="6 8" id="KW-0675">Receptor</keyword>
<dbReference type="PANTHER" id="PTHR21143">
    <property type="entry name" value="INVERTEBRATE GUSTATORY RECEPTOR"/>
    <property type="match status" value="1"/>
</dbReference>
<comment type="subcellular location">
    <subcellularLocation>
        <location evidence="1 8">Cell membrane</location>
        <topology evidence="1 8">Multi-pass membrane protein</topology>
    </subcellularLocation>
</comment>
<name>A0A3F2ZDK0_LUTLO</name>
<keyword evidence="10" id="KW-1185">Reference proteome</keyword>
<evidence type="ECO:0000313" key="9">
    <source>
        <dbReference type="EnsemblMetazoa" id="LLOJ010956-PG"/>
    </source>
</evidence>
<feature type="transmembrane region" description="Helical" evidence="8">
    <location>
        <begin position="169"/>
        <end position="202"/>
    </location>
</feature>
<dbReference type="AlphaFoldDB" id="A0A3F2ZDK0"/>
<evidence type="ECO:0000256" key="4">
    <source>
        <dbReference type="ARBA" id="ARBA00022989"/>
    </source>
</evidence>
<keyword evidence="5 8" id="KW-0472">Membrane</keyword>
<reference evidence="9" key="1">
    <citation type="submission" date="2020-05" db="UniProtKB">
        <authorList>
            <consortium name="EnsemblMetazoa"/>
        </authorList>
    </citation>
    <scope>IDENTIFICATION</scope>
    <source>
        <strain evidence="9">Jacobina</strain>
    </source>
</reference>
<dbReference type="EMBL" id="AJWK01004078">
    <property type="status" value="NOT_ANNOTATED_CDS"/>
    <property type="molecule type" value="Genomic_DNA"/>
</dbReference>
<dbReference type="GO" id="GO:0043025">
    <property type="term" value="C:neuronal cell body"/>
    <property type="evidence" value="ECO:0007669"/>
    <property type="project" value="TreeGrafter"/>
</dbReference>
<dbReference type="GO" id="GO:0030424">
    <property type="term" value="C:axon"/>
    <property type="evidence" value="ECO:0007669"/>
    <property type="project" value="TreeGrafter"/>
</dbReference>
<comment type="caution">
    <text evidence="8">Lacks conserved residue(s) required for the propagation of feature annotation.</text>
</comment>
<feature type="transmembrane region" description="Helical" evidence="8">
    <location>
        <begin position="50"/>
        <end position="69"/>
    </location>
</feature>
<feature type="transmembrane region" description="Helical" evidence="8">
    <location>
        <begin position="264"/>
        <end position="286"/>
    </location>
</feature>
<keyword evidence="2 8" id="KW-1003">Cell membrane</keyword>
<evidence type="ECO:0000256" key="7">
    <source>
        <dbReference type="ARBA" id="ARBA00023224"/>
    </source>
</evidence>
<keyword evidence="4 8" id="KW-1133">Transmembrane helix</keyword>
<evidence type="ECO:0000256" key="5">
    <source>
        <dbReference type="ARBA" id="ARBA00023136"/>
    </source>
</evidence>
<sequence>MNFYFEPRIRDIYDVIYPFYILSKILGFTTRPLRPQKNQREFLKHFIPNLFYYFLLISIESYLISKFIIAYNVHTNVPDTPIGSFSNRIIMPMSIISYFVMQGVTFCLQKHIQKFVPKIAKTDELMEAINIHQNYQFHFKFIFFYVIAIILQALAVSMASFLLQNYHGIYFNIETIICSTLVASISNTTFVSHMLLTTIAIYIRFKALNRFVKHTFISHVKIRGEIGNDFASNIINGVHEEIRLIRKVSTIYDRLSGITSHMNVCFSFQIMMNMISWFIYTIYGTFNFYRLILINFKGYELLGYANMMWIVYHAMYLSAVVIFSSLIKAEGKKTSILLHQAINLEWNSKIVREMRIFSQQLGHRQPIVTCGLFPFDWSLFYSSIGLCVTYLTIMIQLDSSYSNPQLNVTLPAT</sequence>
<keyword evidence="7 8" id="KW-0807">Transducer</keyword>
<feature type="transmembrane region" description="Helical" evidence="8">
    <location>
        <begin position="306"/>
        <end position="327"/>
    </location>
</feature>
<feature type="transmembrane region" description="Helical" evidence="8">
    <location>
        <begin position="142"/>
        <end position="163"/>
    </location>
</feature>
<evidence type="ECO:0000256" key="3">
    <source>
        <dbReference type="ARBA" id="ARBA00022692"/>
    </source>
</evidence>
<dbReference type="Proteomes" id="UP000092461">
    <property type="component" value="Unassembled WGS sequence"/>
</dbReference>
<dbReference type="GO" id="GO:0050909">
    <property type="term" value="P:sensory perception of taste"/>
    <property type="evidence" value="ECO:0007669"/>
    <property type="project" value="InterPro"/>
</dbReference>
<dbReference type="EMBL" id="AJWK01004077">
    <property type="status" value="NOT_ANNOTATED_CDS"/>
    <property type="molecule type" value="Genomic_DNA"/>
</dbReference>
<evidence type="ECO:0000313" key="10">
    <source>
        <dbReference type="Proteomes" id="UP000092461"/>
    </source>
</evidence>
<evidence type="ECO:0000256" key="1">
    <source>
        <dbReference type="ARBA" id="ARBA00004651"/>
    </source>
</evidence>
<dbReference type="VEuPathDB" id="VectorBase:LLOJ010956"/>
<proteinExistence type="inferred from homology"/>
<keyword evidence="3 8" id="KW-0812">Transmembrane</keyword>